<comment type="caution">
    <text evidence="1">The sequence shown here is derived from an EMBL/GenBank/DDBJ whole genome shotgun (WGS) entry which is preliminary data.</text>
</comment>
<dbReference type="AlphaFoldDB" id="X1F492"/>
<sequence length="126" mass="14768">MTMQFRDFRIESHNHWQYSKDTAKICGAPLEEEMWRICEFFYVAAMVHGYKHGLNDSGFDAIDLVTIKRWVDMMESLCDNEGSKNSKTIAKMKIHIRCTLDYMLTIEEKILAKSAMMVAEEDSERM</sequence>
<proteinExistence type="predicted"/>
<evidence type="ECO:0000313" key="1">
    <source>
        <dbReference type="EMBL" id="GAH39762.1"/>
    </source>
</evidence>
<protein>
    <submittedName>
        <fullName evidence="1">Uncharacterized protein</fullName>
    </submittedName>
</protein>
<name>X1F492_9ZZZZ</name>
<organism evidence="1">
    <name type="scientific">marine sediment metagenome</name>
    <dbReference type="NCBI Taxonomy" id="412755"/>
    <lineage>
        <taxon>unclassified sequences</taxon>
        <taxon>metagenomes</taxon>
        <taxon>ecological metagenomes</taxon>
    </lineage>
</organism>
<gene>
    <name evidence="1" type="ORF">S03H2_11093</name>
</gene>
<accession>X1F492</accession>
<reference evidence="1" key="1">
    <citation type="journal article" date="2014" name="Front. Microbiol.">
        <title>High frequency of phylogenetically diverse reductive dehalogenase-homologous genes in deep subseafloor sedimentary metagenomes.</title>
        <authorList>
            <person name="Kawai M."/>
            <person name="Futagami T."/>
            <person name="Toyoda A."/>
            <person name="Takaki Y."/>
            <person name="Nishi S."/>
            <person name="Hori S."/>
            <person name="Arai W."/>
            <person name="Tsubouchi T."/>
            <person name="Morono Y."/>
            <person name="Uchiyama I."/>
            <person name="Ito T."/>
            <person name="Fujiyama A."/>
            <person name="Inagaki F."/>
            <person name="Takami H."/>
        </authorList>
    </citation>
    <scope>NUCLEOTIDE SEQUENCE</scope>
    <source>
        <strain evidence="1">Expedition CK06-06</strain>
    </source>
</reference>
<dbReference type="EMBL" id="BARU01005672">
    <property type="protein sequence ID" value="GAH39762.1"/>
    <property type="molecule type" value="Genomic_DNA"/>
</dbReference>